<reference evidence="3" key="1">
    <citation type="journal article" date="2014" name="Int. J. Syst. Evol. Microbiol.">
        <title>Complete genome sequence of Corynebacterium casei LMG S-19264T (=DSM 44701T), isolated from a smear-ripened cheese.</title>
        <authorList>
            <consortium name="US DOE Joint Genome Institute (JGI-PGF)"/>
            <person name="Walter F."/>
            <person name="Albersmeier A."/>
            <person name="Kalinowski J."/>
            <person name="Ruckert C."/>
        </authorList>
    </citation>
    <scope>NUCLEOTIDE SEQUENCE</scope>
    <source>
        <strain evidence="3">KCTC 12719</strain>
    </source>
</reference>
<dbReference type="PROSITE" id="PS50110">
    <property type="entry name" value="RESPONSE_REGULATORY"/>
    <property type="match status" value="1"/>
</dbReference>
<dbReference type="Pfam" id="PF00072">
    <property type="entry name" value="Response_reg"/>
    <property type="match status" value="1"/>
</dbReference>
<dbReference type="SUPFAM" id="SSF52172">
    <property type="entry name" value="CheY-like"/>
    <property type="match status" value="1"/>
</dbReference>
<gene>
    <name evidence="3" type="ORF">GCM10007103_26040</name>
</gene>
<dbReference type="GO" id="GO:0000160">
    <property type="term" value="P:phosphorelay signal transduction system"/>
    <property type="evidence" value="ECO:0007669"/>
    <property type="project" value="InterPro"/>
</dbReference>
<dbReference type="InterPro" id="IPR001789">
    <property type="entry name" value="Sig_transdc_resp-reg_receiver"/>
</dbReference>
<evidence type="ECO:0000313" key="4">
    <source>
        <dbReference type="Proteomes" id="UP000610456"/>
    </source>
</evidence>
<protein>
    <submittedName>
        <fullName evidence="3">Response regulator</fullName>
    </submittedName>
</protein>
<feature type="modified residue" description="4-aspartylphosphate" evidence="1">
    <location>
        <position position="55"/>
    </location>
</feature>
<dbReference type="RefSeq" id="WP_189605210.1">
    <property type="nucleotide sequence ID" value="NZ_BMXB01000012.1"/>
</dbReference>
<reference evidence="3" key="2">
    <citation type="submission" date="2020-09" db="EMBL/GenBank/DDBJ databases">
        <authorList>
            <person name="Sun Q."/>
            <person name="Kim S."/>
        </authorList>
    </citation>
    <scope>NUCLEOTIDE SEQUENCE</scope>
    <source>
        <strain evidence="3">KCTC 12719</strain>
    </source>
</reference>
<organism evidence="3 4">
    <name type="scientific">Salinimicrobium marinum</name>
    <dbReference type="NCBI Taxonomy" id="680283"/>
    <lineage>
        <taxon>Bacteria</taxon>
        <taxon>Pseudomonadati</taxon>
        <taxon>Bacteroidota</taxon>
        <taxon>Flavobacteriia</taxon>
        <taxon>Flavobacteriales</taxon>
        <taxon>Flavobacteriaceae</taxon>
        <taxon>Salinimicrobium</taxon>
    </lineage>
</organism>
<dbReference type="InterPro" id="IPR052893">
    <property type="entry name" value="TCS_response_regulator"/>
</dbReference>
<dbReference type="PANTHER" id="PTHR44520">
    <property type="entry name" value="RESPONSE REGULATOR RCP1-RELATED"/>
    <property type="match status" value="1"/>
</dbReference>
<accession>A0A918SI36</accession>
<dbReference type="EMBL" id="BMXB01000012">
    <property type="protein sequence ID" value="GHA43664.1"/>
    <property type="molecule type" value="Genomic_DNA"/>
</dbReference>
<dbReference type="InterPro" id="IPR011006">
    <property type="entry name" value="CheY-like_superfamily"/>
</dbReference>
<dbReference type="Gene3D" id="3.40.50.2300">
    <property type="match status" value="1"/>
</dbReference>
<evidence type="ECO:0000256" key="1">
    <source>
        <dbReference type="PROSITE-ProRule" id="PRU00169"/>
    </source>
</evidence>
<feature type="domain" description="Response regulatory" evidence="2">
    <location>
        <begin position="3"/>
        <end position="121"/>
    </location>
</feature>
<dbReference type="PANTHER" id="PTHR44520:SF2">
    <property type="entry name" value="RESPONSE REGULATOR RCP1"/>
    <property type="match status" value="1"/>
</dbReference>
<dbReference type="Proteomes" id="UP000610456">
    <property type="component" value="Unassembled WGS sequence"/>
</dbReference>
<name>A0A918SI36_9FLAO</name>
<sequence>MTKIFLIDDQPIANFIAKKLLEIEGYSHNVHDFTNPVEAFEIVQQEKEDALIFLDLQMPEMNGWQFLDQMSLKELEHKVIILTSSTSELDLQKARNYPFVVEYVIKPLNKQKFSDLSIHFNLIQE</sequence>
<dbReference type="SMART" id="SM00448">
    <property type="entry name" value="REC"/>
    <property type="match status" value="1"/>
</dbReference>
<evidence type="ECO:0000259" key="2">
    <source>
        <dbReference type="PROSITE" id="PS50110"/>
    </source>
</evidence>
<comment type="caution">
    <text evidence="3">The sequence shown here is derived from an EMBL/GenBank/DDBJ whole genome shotgun (WGS) entry which is preliminary data.</text>
</comment>
<keyword evidence="1" id="KW-0597">Phosphoprotein</keyword>
<keyword evidence="4" id="KW-1185">Reference proteome</keyword>
<evidence type="ECO:0000313" key="3">
    <source>
        <dbReference type="EMBL" id="GHA43664.1"/>
    </source>
</evidence>
<dbReference type="AlphaFoldDB" id="A0A918SI36"/>
<proteinExistence type="predicted"/>